<evidence type="ECO:0000313" key="8">
    <source>
        <dbReference type="RefSeq" id="XP_026286738.1"/>
    </source>
</evidence>
<dbReference type="OrthoDB" id="409763at2759"/>
<dbReference type="PANTHER" id="PTHR43684">
    <property type="match status" value="1"/>
</dbReference>
<dbReference type="InterPro" id="IPR001753">
    <property type="entry name" value="Enoyl-CoA_hydra/iso"/>
</dbReference>
<dbReference type="RefSeq" id="XP_026286739.1">
    <property type="nucleotide sequence ID" value="XM_026430954.2"/>
</dbReference>
<dbReference type="PANTHER" id="PTHR43684:SF1">
    <property type="entry name" value="ENOYL-COA DELTA ISOMERASE 2"/>
    <property type="match status" value="1"/>
</dbReference>
<evidence type="ECO:0000256" key="1">
    <source>
        <dbReference type="ARBA" id="ARBA00004275"/>
    </source>
</evidence>
<dbReference type="CDD" id="cd06558">
    <property type="entry name" value="crotonase-like"/>
    <property type="match status" value="1"/>
</dbReference>
<evidence type="ECO:0000313" key="6">
    <source>
        <dbReference type="RefSeq" id="XP_026286736.1"/>
    </source>
</evidence>
<dbReference type="SUPFAM" id="SSF52096">
    <property type="entry name" value="ClpP/crotonase"/>
    <property type="match status" value="1"/>
</dbReference>
<reference evidence="5 6" key="1">
    <citation type="submission" date="2025-04" db="UniProtKB">
        <authorList>
            <consortium name="RefSeq"/>
        </authorList>
    </citation>
    <scope>IDENTIFICATION</scope>
    <source>
        <tissue evidence="5 6">Whole organism</tissue>
    </source>
</reference>
<dbReference type="GO" id="GO:0004165">
    <property type="term" value="F:delta(3)-delta(2)-enoyl-CoA isomerase activity"/>
    <property type="evidence" value="ECO:0007669"/>
    <property type="project" value="UniProtKB-ARBA"/>
</dbReference>
<dbReference type="RefSeq" id="XP_026286736.1">
    <property type="nucleotide sequence ID" value="XM_026430951.2"/>
</dbReference>
<dbReference type="GeneID" id="113212306"/>
<dbReference type="RefSeq" id="XP_026286738.1">
    <property type="nucleotide sequence ID" value="XM_026430953.2"/>
</dbReference>
<evidence type="ECO:0000256" key="3">
    <source>
        <dbReference type="ARBA" id="ARBA00023235"/>
    </source>
</evidence>
<keyword evidence="3 5" id="KW-0413">Isomerase</keyword>
<dbReference type="RefSeq" id="XP_026286735.1">
    <property type="nucleotide sequence ID" value="XM_026430950.2"/>
</dbReference>
<accession>A0A6J1T125</accession>
<evidence type="ECO:0000313" key="5">
    <source>
        <dbReference type="RefSeq" id="XP_026286735.1"/>
    </source>
</evidence>
<dbReference type="Proteomes" id="UP000504606">
    <property type="component" value="Unplaced"/>
</dbReference>
<dbReference type="InterPro" id="IPR029045">
    <property type="entry name" value="ClpP/crotonase-like_dom_sf"/>
</dbReference>
<dbReference type="FunFam" id="3.90.226.10:FF:000084">
    <property type="entry name" value="Enoyl-CoA delta isomerase 2, mitochondrial"/>
    <property type="match status" value="1"/>
</dbReference>
<dbReference type="KEGG" id="foc:113212306"/>
<keyword evidence="4" id="KW-1185">Reference proteome</keyword>
<dbReference type="InterPro" id="IPR014748">
    <property type="entry name" value="Enoyl-CoA_hydra_C"/>
</dbReference>
<dbReference type="Pfam" id="PF00378">
    <property type="entry name" value="ECH_1"/>
    <property type="match status" value="1"/>
</dbReference>
<evidence type="ECO:0000313" key="4">
    <source>
        <dbReference type="Proteomes" id="UP000504606"/>
    </source>
</evidence>
<evidence type="ECO:0000313" key="9">
    <source>
        <dbReference type="RefSeq" id="XP_026286739.1"/>
    </source>
</evidence>
<keyword evidence="2" id="KW-0576">Peroxisome</keyword>
<dbReference type="RefSeq" id="XP_026286737.1">
    <property type="nucleotide sequence ID" value="XM_026430952.2"/>
</dbReference>
<evidence type="ECO:0000313" key="7">
    <source>
        <dbReference type="RefSeq" id="XP_026286737.1"/>
    </source>
</evidence>
<proteinExistence type="predicted"/>
<organism evidence="4 7">
    <name type="scientific">Frankliniella occidentalis</name>
    <name type="common">Western flower thrips</name>
    <name type="synonym">Euthrips occidentalis</name>
    <dbReference type="NCBI Taxonomy" id="133901"/>
    <lineage>
        <taxon>Eukaryota</taxon>
        <taxon>Metazoa</taxon>
        <taxon>Ecdysozoa</taxon>
        <taxon>Arthropoda</taxon>
        <taxon>Hexapoda</taxon>
        <taxon>Insecta</taxon>
        <taxon>Pterygota</taxon>
        <taxon>Neoptera</taxon>
        <taxon>Paraneoptera</taxon>
        <taxon>Thysanoptera</taxon>
        <taxon>Terebrantia</taxon>
        <taxon>Thripoidea</taxon>
        <taxon>Thripidae</taxon>
        <taxon>Frankliniella</taxon>
    </lineage>
</organism>
<dbReference type="GO" id="GO:0005777">
    <property type="term" value="C:peroxisome"/>
    <property type="evidence" value="ECO:0007669"/>
    <property type="project" value="UniProtKB-SubCell"/>
</dbReference>
<dbReference type="Gene3D" id="1.10.12.10">
    <property type="entry name" value="Lyase 2-enoyl-coa Hydratase, Chain A, domain 2"/>
    <property type="match status" value="1"/>
</dbReference>
<sequence>MYRTLAVSVKNGVQIIRLNRPEKRNAINTDMYAEIPKALQAGALDDNVVVTVMTGTGDYYCSGNDLNGYLQWDGNNLEKIVKESAKNLQAYVQTFIDFPKILIAVVNGPAVGLATTTLALFDLIYSSKTATFSTPFIALGLTPEGCSSYTFPKIMGSTRAAQVLHFGKKLTANEALEWGFVSELYGPEEGSAVWDKIYSIAQLPTKSLIYSKRLLRSQDHAALTVANQKECEQLMERWQSEDCMNAVVKFFSQKRSKL</sequence>
<evidence type="ECO:0000256" key="2">
    <source>
        <dbReference type="ARBA" id="ARBA00023140"/>
    </source>
</evidence>
<protein>
    <submittedName>
        <fullName evidence="5 6">Enoyl-CoA delta isomerase 2</fullName>
    </submittedName>
</protein>
<comment type="subcellular location">
    <subcellularLocation>
        <location evidence="1">Peroxisome</location>
    </subcellularLocation>
</comment>
<gene>
    <name evidence="5 6 7 8 9" type="primary">LOC113212306</name>
</gene>
<dbReference type="InterPro" id="IPR051053">
    <property type="entry name" value="ECH/Chromodomain_protein"/>
</dbReference>
<dbReference type="AlphaFoldDB" id="A0A6J1T125"/>
<dbReference type="Gene3D" id="3.90.226.10">
    <property type="entry name" value="2-enoyl-CoA Hydratase, Chain A, domain 1"/>
    <property type="match status" value="1"/>
</dbReference>
<name>A0A6J1T125_FRAOC</name>